<evidence type="ECO:0008006" key="4">
    <source>
        <dbReference type="Google" id="ProtNLM"/>
    </source>
</evidence>
<feature type="compositionally biased region" description="Basic and acidic residues" evidence="1">
    <location>
        <begin position="300"/>
        <end position="313"/>
    </location>
</feature>
<evidence type="ECO:0000313" key="3">
    <source>
        <dbReference type="Proteomes" id="UP000316621"/>
    </source>
</evidence>
<evidence type="ECO:0000256" key="1">
    <source>
        <dbReference type="SAM" id="MobiDB-lite"/>
    </source>
</evidence>
<accession>A0A4Y7LHY8</accession>
<gene>
    <name evidence="2" type="ORF">C5167_047379</name>
</gene>
<feature type="compositionally biased region" description="Polar residues" evidence="1">
    <location>
        <begin position="400"/>
        <end position="411"/>
    </location>
</feature>
<feature type="compositionally biased region" description="Basic and acidic residues" evidence="1">
    <location>
        <begin position="243"/>
        <end position="263"/>
    </location>
</feature>
<organism evidence="2 3">
    <name type="scientific">Papaver somniferum</name>
    <name type="common">Opium poppy</name>
    <dbReference type="NCBI Taxonomy" id="3469"/>
    <lineage>
        <taxon>Eukaryota</taxon>
        <taxon>Viridiplantae</taxon>
        <taxon>Streptophyta</taxon>
        <taxon>Embryophyta</taxon>
        <taxon>Tracheophyta</taxon>
        <taxon>Spermatophyta</taxon>
        <taxon>Magnoliopsida</taxon>
        <taxon>Ranunculales</taxon>
        <taxon>Papaveraceae</taxon>
        <taxon>Papaveroideae</taxon>
        <taxon>Papaver</taxon>
    </lineage>
</organism>
<proteinExistence type="predicted"/>
<feature type="non-terminal residue" evidence="2">
    <location>
        <position position="1"/>
    </location>
</feature>
<feature type="compositionally biased region" description="Basic and acidic residues" evidence="1">
    <location>
        <begin position="320"/>
        <end position="336"/>
    </location>
</feature>
<dbReference type="Proteomes" id="UP000316621">
    <property type="component" value="Chromosome 11"/>
</dbReference>
<feature type="compositionally biased region" description="Basic and acidic residues" evidence="1">
    <location>
        <begin position="174"/>
        <end position="186"/>
    </location>
</feature>
<feature type="compositionally biased region" description="Basic and acidic residues" evidence="1">
    <location>
        <begin position="209"/>
        <end position="218"/>
    </location>
</feature>
<reference evidence="2 3" key="1">
    <citation type="journal article" date="2018" name="Science">
        <title>The opium poppy genome and morphinan production.</title>
        <authorList>
            <person name="Guo L."/>
            <person name="Winzer T."/>
            <person name="Yang X."/>
            <person name="Li Y."/>
            <person name="Ning Z."/>
            <person name="He Z."/>
            <person name="Teodor R."/>
            <person name="Lu Y."/>
            <person name="Bowser T.A."/>
            <person name="Graham I.A."/>
            <person name="Ye K."/>
        </authorList>
    </citation>
    <scope>NUCLEOTIDE SEQUENCE [LARGE SCALE GENOMIC DNA]</scope>
    <source>
        <strain evidence="3">cv. HN1</strain>
        <tissue evidence="2">Leaves</tissue>
    </source>
</reference>
<dbReference type="OMA" id="WFYCESG"/>
<keyword evidence="3" id="KW-1185">Reference proteome</keyword>
<dbReference type="AlphaFoldDB" id="A0A4Y7LHY8"/>
<feature type="region of interest" description="Disordered" evidence="1">
    <location>
        <begin position="59"/>
        <end position="411"/>
    </location>
</feature>
<protein>
    <recommendedName>
        <fullName evidence="4">Nucleoplasmin-like domain-containing protein</fullName>
    </recommendedName>
</protein>
<name>A0A4Y7LHY8_PAPSO</name>
<dbReference type="EMBL" id="CM010725">
    <property type="protein sequence ID" value="RZC84597.1"/>
    <property type="molecule type" value="Genomic_DNA"/>
</dbReference>
<sequence>IEIKPGKRFVLHPHDTSGKILITQATLGLGISTKRSVVQCTIVGKSPVLLWFYCESGSGRRGADGDSDSESYGVDIADTDNESDQSDDSEEEDDLDGFIVGDDDIEMSRPSKGRKSAVVEIEDSDDDAKPTNKKWNLKKYQVVSSDSETDDQEILEVKSGDEDEDIVPISQLFKKSETQLAKESKEGNGCSDSGTFEKLNQDSHVQVSKSEKISEPPKDSLTTATDIEQESNVKAKKKKKRSRGEDGDAKTEQMDLDHVELKPTEGQPGPSAIPSKDLSVPYNGVALGSDVKPKKRNRRNRGEDGGARAKNTDQDCVGAKPEEEQPNDRLESDGTPKKKHGRNHGEDVLAKTKGMNQDLAGVEPEKDQLTGKIINSAGHVSNQDNGEVKRKKKKKKAQKSAENVNYEQDKN</sequence>
<feature type="compositionally biased region" description="Polar residues" evidence="1">
    <location>
        <begin position="220"/>
        <end position="232"/>
    </location>
</feature>
<feature type="compositionally biased region" description="Acidic residues" evidence="1">
    <location>
        <begin position="77"/>
        <end position="105"/>
    </location>
</feature>
<evidence type="ECO:0000313" key="2">
    <source>
        <dbReference type="EMBL" id="RZC84597.1"/>
    </source>
</evidence>
<dbReference type="STRING" id="3469.A0A4Y7LHY8"/>
<feature type="compositionally biased region" description="Basic residues" evidence="1">
    <location>
        <begin position="389"/>
        <end position="398"/>
    </location>
</feature>
<dbReference type="Gramene" id="RZC84597">
    <property type="protein sequence ID" value="RZC84597"/>
    <property type="gene ID" value="C5167_047379"/>
</dbReference>